<name>A0A913ZVH6_PATMI</name>
<dbReference type="GO" id="GO:0008408">
    <property type="term" value="F:3'-5' exonuclease activity"/>
    <property type="evidence" value="ECO:0007669"/>
    <property type="project" value="InterPro"/>
</dbReference>
<feature type="domain" description="3'-5' exonuclease" evidence="1">
    <location>
        <begin position="27"/>
        <end position="222"/>
    </location>
</feature>
<dbReference type="RefSeq" id="XP_038055076.1">
    <property type="nucleotide sequence ID" value="XM_038199148.1"/>
</dbReference>
<dbReference type="GO" id="GO:1990923">
    <property type="term" value="C:PET complex"/>
    <property type="evidence" value="ECO:0007669"/>
    <property type="project" value="TreeGrafter"/>
</dbReference>
<accession>A0A913ZVH6</accession>
<dbReference type="AlphaFoldDB" id="A0A913ZVH6"/>
<dbReference type="GeneID" id="119727294"/>
<protein>
    <recommendedName>
        <fullName evidence="1">3'-5' exonuclease domain-containing protein</fullName>
    </recommendedName>
</protein>
<dbReference type="PANTHER" id="PTHR46628">
    <property type="entry name" value="PIRNA BIOGENESIS PROTEIN EXD1"/>
    <property type="match status" value="1"/>
</dbReference>
<dbReference type="GO" id="GO:0003676">
    <property type="term" value="F:nucleic acid binding"/>
    <property type="evidence" value="ECO:0007669"/>
    <property type="project" value="InterPro"/>
</dbReference>
<dbReference type="OMA" id="DSDCLMH"/>
<dbReference type="PANTHER" id="PTHR46628:SF1">
    <property type="entry name" value="PIRNA BIOGENESIS PROTEIN EXD1"/>
    <property type="match status" value="1"/>
</dbReference>
<dbReference type="SMART" id="SM00474">
    <property type="entry name" value="35EXOc"/>
    <property type="match status" value="1"/>
</dbReference>
<dbReference type="Pfam" id="PF01612">
    <property type="entry name" value="DNA_pol_A_exo1"/>
    <property type="match status" value="1"/>
</dbReference>
<dbReference type="Proteomes" id="UP000887568">
    <property type="component" value="Unplaced"/>
</dbReference>
<reference evidence="2" key="1">
    <citation type="submission" date="2022-11" db="UniProtKB">
        <authorList>
            <consortium name="EnsemblMetazoa"/>
        </authorList>
    </citation>
    <scope>IDENTIFICATION</scope>
</reference>
<dbReference type="InterPro" id="IPR002562">
    <property type="entry name" value="3'-5'_exonuclease_dom"/>
</dbReference>
<dbReference type="InterPro" id="IPR052144">
    <property type="entry name" value="piRNA_biogenesis_EXD1"/>
</dbReference>
<evidence type="ECO:0000313" key="2">
    <source>
        <dbReference type="EnsemblMetazoa" id="XP_038055076.1"/>
    </source>
</evidence>
<dbReference type="OrthoDB" id="26838at2759"/>
<organism evidence="2 3">
    <name type="scientific">Patiria miniata</name>
    <name type="common">Bat star</name>
    <name type="synonym">Asterina miniata</name>
    <dbReference type="NCBI Taxonomy" id="46514"/>
    <lineage>
        <taxon>Eukaryota</taxon>
        <taxon>Metazoa</taxon>
        <taxon>Echinodermata</taxon>
        <taxon>Eleutherozoa</taxon>
        <taxon>Asterozoa</taxon>
        <taxon>Asteroidea</taxon>
        <taxon>Valvatacea</taxon>
        <taxon>Valvatida</taxon>
        <taxon>Asterinidae</taxon>
        <taxon>Patiria</taxon>
    </lineage>
</organism>
<dbReference type="InterPro" id="IPR012337">
    <property type="entry name" value="RNaseH-like_sf"/>
</dbReference>
<keyword evidence="3" id="KW-1185">Reference proteome</keyword>
<dbReference type="InterPro" id="IPR036397">
    <property type="entry name" value="RNaseH_sf"/>
</dbReference>
<evidence type="ECO:0000313" key="3">
    <source>
        <dbReference type="Proteomes" id="UP000887568"/>
    </source>
</evidence>
<dbReference type="GO" id="GO:0034587">
    <property type="term" value="P:piRNA processing"/>
    <property type="evidence" value="ECO:0007669"/>
    <property type="project" value="TreeGrafter"/>
</dbReference>
<dbReference type="SUPFAM" id="SSF53098">
    <property type="entry name" value="Ribonuclease H-like"/>
    <property type="match status" value="1"/>
</dbReference>
<sequence>MATAGFSKDYSNDQGKSECMGPTSLSYQLIDKESQIKPAIDDIGKGRETAGSLIAVDCEGQYLSRKGKLSVVSIATENQIYIFDIQALGESVFDKGLRDILDDYSRNKLMFDCREDSDCLMHQYNVKLVKVLDLQLLQIMEREATEDAGILEKQPLLESFLFCLVKYVKNEDLIKAKEEGDKKLPGTDAWLERPLSDVMLKYAACDVMGIFKLYSKLKHVCKGQALDRLRVASDSYLDIFRSLPSRSCDSRETSSHLPKNVIPSEFQLLFLPQSETECITCHKQFPYFDRNEQRGIPQLCQLCKLKINFGNLAHKALAMENDPYDSDDDDRPAWMKVGLGPNYKVFL</sequence>
<dbReference type="Gene3D" id="3.30.420.10">
    <property type="entry name" value="Ribonuclease H-like superfamily/Ribonuclease H"/>
    <property type="match status" value="1"/>
</dbReference>
<dbReference type="EnsemblMetazoa" id="XM_038199148.1">
    <property type="protein sequence ID" value="XP_038055076.1"/>
    <property type="gene ID" value="LOC119727294"/>
</dbReference>
<evidence type="ECO:0000259" key="1">
    <source>
        <dbReference type="SMART" id="SM00474"/>
    </source>
</evidence>
<proteinExistence type="predicted"/>